<keyword evidence="2" id="KW-1185">Reference proteome</keyword>
<dbReference type="AlphaFoldDB" id="A0A8D0H2U8"/>
<evidence type="ECO:0000313" key="2">
    <source>
        <dbReference type="Proteomes" id="UP000694392"/>
    </source>
</evidence>
<name>A0A8D0H2U8_SPHPU</name>
<dbReference type="GO" id="GO:0140359">
    <property type="term" value="F:ABC-type transporter activity"/>
    <property type="evidence" value="ECO:0007669"/>
    <property type="project" value="InterPro"/>
</dbReference>
<organism evidence="1 2">
    <name type="scientific">Sphenodon punctatus</name>
    <name type="common">Tuatara</name>
    <name type="synonym">Hatteria punctata</name>
    <dbReference type="NCBI Taxonomy" id="8508"/>
    <lineage>
        <taxon>Eukaryota</taxon>
        <taxon>Metazoa</taxon>
        <taxon>Chordata</taxon>
        <taxon>Craniata</taxon>
        <taxon>Vertebrata</taxon>
        <taxon>Euteleostomi</taxon>
        <taxon>Lepidosauria</taxon>
        <taxon>Sphenodontia</taxon>
        <taxon>Sphenodontidae</taxon>
        <taxon>Sphenodon</taxon>
    </lineage>
</organism>
<dbReference type="GeneTree" id="ENSGT00940000158172"/>
<reference evidence="1" key="2">
    <citation type="submission" date="2025-09" db="UniProtKB">
        <authorList>
            <consortium name="Ensembl"/>
        </authorList>
    </citation>
    <scope>IDENTIFICATION</scope>
</reference>
<dbReference type="GO" id="GO:0016020">
    <property type="term" value="C:membrane"/>
    <property type="evidence" value="ECO:0007669"/>
    <property type="project" value="InterPro"/>
</dbReference>
<proteinExistence type="predicted"/>
<reference evidence="1" key="1">
    <citation type="submission" date="2025-08" db="UniProtKB">
        <authorList>
            <consortium name="Ensembl"/>
        </authorList>
    </citation>
    <scope>IDENTIFICATION</scope>
</reference>
<dbReference type="SUPFAM" id="SSF52540">
    <property type="entry name" value="P-loop containing nucleoside triphosphate hydrolases"/>
    <property type="match status" value="1"/>
</dbReference>
<sequence>MNILCGLCPPSDGFASIYGYRVSEIDEMLDVRKLTGVCPQLDICFDVLTVQENLSIVASIKGINPNLMIQEVSVLDA</sequence>
<dbReference type="Proteomes" id="UP000694392">
    <property type="component" value="Unplaced"/>
</dbReference>
<protein>
    <submittedName>
        <fullName evidence="1">Uncharacterized protein</fullName>
    </submittedName>
</protein>
<evidence type="ECO:0000313" key="1">
    <source>
        <dbReference type="Ensembl" id="ENSSPUP00000017737.1"/>
    </source>
</evidence>
<dbReference type="InterPro" id="IPR027417">
    <property type="entry name" value="P-loop_NTPase"/>
</dbReference>
<dbReference type="Ensembl" id="ENSSPUT00000018887.1">
    <property type="protein sequence ID" value="ENSSPUP00000017737.1"/>
    <property type="gene ID" value="ENSSPUG00000013705.1"/>
</dbReference>
<accession>A0A8D0H2U8</accession>
<dbReference type="PANTHER" id="PTHR19229:SF274">
    <property type="entry name" value="ABC-TYPE ORGANIC ANION TRANSPORTER ABCA8"/>
    <property type="match status" value="1"/>
</dbReference>
<dbReference type="GO" id="GO:0005319">
    <property type="term" value="F:lipid transporter activity"/>
    <property type="evidence" value="ECO:0007669"/>
    <property type="project" value="TreeGrafter"/>
</dbReference>
<dbReference type="PANTHER" id="PTHR19229">
    <property type="entry name" value="ATP-BINDING CASSETTE TRANSPORTER SUBFAMILY A ABCA"/>
    <property type="match status" value="1"/>
</dbReference>
<dbReference type="Gene3D" id="3.40.50.300">
    <property type="entry name" value="P-loop containing nucleotide triphosphate hydrolases"/>
    <property type="match status" value="1"/>
</dbReference>
<dbReference type="InterPro" id="IPR026082">
    <property type="entry name" value="ABCA"/>
</dbReference>